<evidence type="ECO:0000259" key="1">
    <source>
        <dbReference type="Pfam" id="PF00535"/>
    </source>
</evidence>
<dbReference type="PANTHER" id="PTHR43685:SF2">
    <property type="entry name" value="GLYCOSYLTRANSFERASE 2-LIKE DOMAIN-CONTAINING PROTEIN"/>
    <property type="match status" value="1"/>
</dbReference>
<dbReference type="Pfam" id="PF00535">
    <property type="entry name" value="Glycos_transf_2"/>
    <property type="match status" value="1"/>
</dbReference>
<gene>
    <name evidence="2" type="ORF">AAE02nite_08780</name>
</gene>
<dbReference type="Proteomes" id="UP000321532">
    <property type="component" value="Unassembled WGS sequence"/>
</dbReference>
<dbReference type="InterPro" id="IPR050834">
    <property type="entry name" value="Glycosyltransf_2"/>
</dbReference>
<dbReference type="AlphaFoldDB" id="A0A512AU33"/>
<organism evidence="2 3">
    <name type="scientific">Adhaeribacter aerolatus</name>
    <dbReference type="NCBI Taxonomy" id="670289"/>
    <lineage>
        <taxon>Bacteria</taxon>
        <taxon>Pseudomonadati</taxon>
        <taxon>Bacteroidota</taxon>
        <taxon>Cytophagia</taxon>
        <taxon>Cytophagales</taxon>
        <taxon>Hymenobacteraceae</taxon>
        <taxon>Adhaeribacter</taxon>
    </lineage>
</organism>
<accession>A0A512AU33</accession>
<dbReference type="InterPro" id="IPR001173">
    <property type="entry name" value="Glyco_trans_2-like"/>
</dbReference>
<dbReference type="InterPro" id="IPR029044">
    <property type="entry name" value="Nucleotide-diphossugar_trans"/>
</dbReference>
<dbReference type="CDD" id="cd00761">
    <property type="entry name" value="Glyco_tranf_GTA_type"/>
    <property type="match status" value="1"/>
</dbReference>
<dbReference type="PANTHER" id="PTHR43685">
    <property type="entry name" value="GLYCOSYLTRANSFERASE"/>
    <property type="match status" value="1"/>
</dbReference>
<comment type="caution">
    <text evidence="2">The sequence shown here is derived from an EMBL/GenBank/DDBJ whole genome shotgun (WGS) entry which is preliminary data.</text>
</comment>
<keyword evidence="3" id="KW-1185">Reference proteome</keyword>
<sequence length="297" mass="34557">MKVSVIVPTYNGVNKVSRCLNALAKQSFVDFEVVVVVDGSTDNTEEVLSNENFNFQKFTILIQQNKGRAASRNAGALEASGDLLIFLDDDMRADFKFLELHLKHHTEFKNSILVGAQLEDYNVLTSDIQRYKAHLSRKWFQPISNLNKPLSKDQLFLTAANFSITKELFRFLGGFDERLRDAEDFDFGVRAYLKQIPIYFNERVLAWHDDFITFSSYVKRLKEYKAAHKMLIELKPALYEQFSQHQVKLPAFHKRIIYRMLSSSVFAKLVERESLKNLLSEKLRYKFYDIVITSQII</sequence>
<dbReference type="EMBL" id="BJYS01000004">
    <property type="protein sequence ID" value="GEO03214.1"/>
    <property type="molecule type" value="Genomic_DNA"/>
</dbReference>
<proteinExistence type="predicted"/>
<evidence type="ECO:0000313" key="2">
    <source>
        <dbReference type="EMBL" id="GEO03214.1"/>
    </source>
</evidence>
<dbReference type="OrthoDB" id="9810303at2"/>
<feature type="domain" description="Glycosyltransferase 2-like" evidence="1">
    <location>
        <begin position="4"/>
        <end position="167"/>
    </location>
</feature>
<name>A0A512AU33_9BACT</name>
<reference evidence="2 3" key="1">
    <citation type="submission" date="2019-07" db="EMBL/GenBank/DDBJ databases">
        <title>Whole genome shotgun sequence of Adhaeribacter aerolatus NBRC 106133.</title>
        <authorList>
            <person name="Hosoyama A."/>
            <person name="Uohara A."/>
            <person name="Ohji S."/>
            <person name="Ichikawa N."/>
        </authorList>
    </citation>
    <scope>NUCLEOTIDE SEQUENCE [LARGE SCALE GENOMIC DNA]</scope>
    <source>
        <strain evidence="2 3">NBRC 106133</strain>
    </source>
</reference>
<dbReference type="RefSeq" id="WP_146895294.1">
    <property type="nucleotide sequence ID" value="NZ_BJYS01000004.1"/>
</dbReference>
<protein>
    <recommendedName>
        <fullName evidence="1">Glycosyltransferase 2-like domain-containing protein</fullName>
    </recommendedName>
</protein>
<dbReference type="SUPFAM" id="SSF53448">
    <property type="entry name" value="Nucleotide-diphospho-sugar transferases"/>
    <property type="match status" value="1"/>
</dbReference>
<evidence type="ECO:0000313" key="3">
    <source>
        <dbReference type="Proteomes" id="UP000321532"/>
    </source>
</evidence>
<dbReference type="Gene3D" id="3.90.550.10">
    <property type="entry name" value="Spore Coat Polysaccharide Biosynthesis Protein SpsA, Chain A"/>
    <property type="match status" value="1"/>
</dbReference>